<feature type="region of interest" description="Disordered" evidence="11">
    <location>
        <begin position="2066"/>
        <end position="2093"/>
    </location>
</feature>
<dbReference type="Proteomes" id="UP000813463">
    <property type="component" value="Chromosome 1"/>
</dbReference>
<dbReference type="Gene3D" id="2.40.50.40">
    <property type="match status" value="2"/>
</dbReference>
<gene>
    <name evidence="17 18" type="primary">LOC110796281</name>
</gene>
<dbReference type="CDD" id="cd18659">
    <property type="entry name" value="CD2_tandem"/>
    <property type="match status" value="1"/>
</dbReference>
<dbReference type="InterPro" id="IPR001650">
    <property type="entry name" value="Helicase_C-like"/>
</dbReference>
<dbReference type="InterPro" id="IPR000330">
    <property type="entry name" value="SNF2_N"/>
</dbReference>
<evidence type="ECO:0000256" key="8">
    <source>
        <dbReference type="ARBA" id="ARBA00022840"/>
    </source>
</evidence>
<feature type="domain" description="Chromo" evidence="12">
    <location>
        <begin position="560"/>
        <end position="618"/>
    </location>
</feature>
<feature type="compositionally biased region" description="Basic and acidic residues" evidence="11">
    <location>
        <begin position="2010"/>
        <end position="2027"/>
    </location>
</feature>
<feature type="region of interest" description="Disordered" evidence="11">
    <location>
        <begin position="1366"/>
        <end position="1396"/>
    </location>
</feature>
<dbReference type="Pfam" id="PF00385">
    <property type="entry name" value="Chromo"/>
    <property type="match status" value="1"/>
</dbReference>
<feature type="compositionally biased region" description="Basic residues" evidence="11">
    <location>
        <begin position="169"/>
        <end position="180"/>
    </location>
</feature>
<dbReference type="GO" id="GO:0003677">
    <property type="term" value="F:DNA binding"/>
    <property type="evidence" value="ECO:0000318"/>
    <property type="project" value="GO_Central"/>
</dbReference>
<evidence type="ECO:0000256" key="2">
    <source>
        <dbReference type="ARBA" id="ARBA00022723"/>
    </source>
</evidence>
<dbReference type="GO" id="GO:0006338">
    <property type="term" value="P:chromatin remodeling"/>
    <property type="evidence" value="ECO:0000318"/>
    <property type="project" value="GO_Central"/>
</dbReference>
<evidence type="ECO:0000259" key="13">
    <source>
        <dbReference type="PROSITE" id="PS50016"/>
    </source>
</evidence>
<dbReference type="Pfam" id="PF00271">
    <property type="entry name" value="Helicase_C"/>
    <property type="match status" value="1"/>
</dbReference>
<evidence type="ECO:0000256" key="7">
    <source>
        <dbReference type="ARBA" id="ARBA00022833"/>
    </source>
</evidence>
<evidence type="ECO:0000256" key="1">
    <source>
        <dbReference type="ARBA" id="ARBA00004123"/>
    </source>
</evidence>
<feature type="region of interest" description="Disordered" evidence="11">
    <location>
        <begin position="2007"/>
        <end position="2027"/>
    </location>
</feature>
<dbReference type="InterPro" id="IPR011011">
    <property type="entry name" value="Znf_FYVE_PHD"/>
</dbReference>
<evidence type="ECO:0000256" key="5">
    <source>
        <dbReference type="ARBA" id="ARBA00022771"/>
    </source>
</evidence>
<dbReference type="InterPro" id="IPR019786">
    <property type="entry name" value="Zinc_finger_PHD-type_CS"/>
</dbReference>
<dbReference type="InterPro" id="IPR013083">
    <property type="entry name" value="Znf_RING/FYVE/PHD"/>
</dbReference>
<dbReference type="PROSITE" id="PS51194">
    <property type="entry name" value="HELICASE_CTER"/>
    <property type="match status" value="1"/>
</dbReference>
<dbReference type="SUPFAM" id="SSF54160">
    <property type="entry name" value="Chromo domain-like"/>
    <property type="match status" value="2"/>
</dbReference>
<keyword evidence="5 10" id="KW-0863">Zinc-finger</keyword>
<organism evidence="16 17">
    <name type="scientific">Spinacia oleracea</name>
    <name type="common">Spinach</name>
    <dbReference type="NCBI Taxonomy" id="3562"/>
    <lineage>
        <taxon>Eukaryota</taxon>
        <taxon>Viridiplantae</taxon>
        <taxon>Streptophyta</taxon>
        <taxon>Embryophyta</taxon>
        <taxon>Tracheophyta</taxon>
        <taxon>Spermatophyta</taxon>
        <taxon>Magnoliopsida</taxon>
        <taxon>eudicotyledons</taxon>
        <taxon>Gunneridae</taxon>
        <taxon>Pentapetalae</taxon>
        <taxon>Caryophyllales</taxon>
        <taxon>Chenopodiaceae</taxon>
        <taxon>Chenopodioideae</taxon>
        <taxon>Anserineae</taxon>
        <taxon>Spinacia</taxon>
    </lineage>
</organism>
<feature type="compositionally biased region" description="Basic and acidic residues" evidence="11">
    <location>
        <begin position="363"/>
        <end position="390"/>
    </location>
</feature>
<feature type="compositionally biased region" description="Basic and acidic residues" evidence="11">
    <location>
        <begin position="1380"/>
        <end position="1393"/>
    </location>
</feature>
<dbReference type="SMART" id="SM01147">
    <property type="entry name" value="DUF1087"/>
    <property type="match status" value="1"/>
</dbReference>
<dbReference type="KEGG" id="soe:110796281"/>
<keyword evidence="4" id="KW-0547">Nucleotide-binding</keyword>
<sequence>MKEKGPTANNVISRNWVLKRKRKKLPYGPDVSVSKGKKEDLPAESAGVPCSTKDLQDTEKRLHRLKSKRRGNDGYFYECVICDLGGNLLCCDSCPRTYHLECLDPPLKRIPNGKWQCPTCLQKIDSSDSISPQDLMPKRSRTINLSDKLKDGDKPSGTFKVSQFLGRSIGKKRSSSKRKSGLRDGGQSVKKLESPRIDGSSCSRMGPVSHDGSLGVSSPCESADGEKKLRTATQDIEKISDSSAADRKSNCLVEDKLSLPMHTNPELKSETVKGTDVMSDKIQCTAKNIATALGVVSEARKRKHKPSKDGNKKKSKISNGEHSVNKGQKNISNAHFPSPKINKPQRKRRSVHHRLSASQENAVSEKIESQHEEVRPREAGGLPKKEDTGPDKLQSFEENSYEEELQVDRVLGCRVQEDKTLPRCQNSDLMPSDVLYGESHLSKNRMSTPDYKVSSELVEDDPEDPSAVQCQTVEGCLVDDSLGDTLQVYKRTISKECKGDRVAEVEIKLGSSFVTGKDQFKPELSNDIFPAPQSLEDQTEARNLVADDGSCNKKVSMSTLMESELLDGEHISYEFLVKWVGKSHIHNRWIPESRLKVLAKRKLDNYKTKYGTAEINLFEERWKQPQRVIALRSSKGGTTEAFVKWMGLSYDECTWEGTDEPVIRNNLHLIDQFNQFERQTLEKDAEKNAFSRKGGLQQNEVVALAEQPEELKGGSLFPHQLEALNWLRRCWHRSKNVILADEMGLGKTVSACAFMASLYFEFKVKLPCLVLVPLSTMPNWMAEFTSWAPDLNVVEYHGNVKGRTLIRQYEWHARYPNNLHQKSVAYKFNVLLTSYEMILADSSHLRGIPWEVLIVDEGHRLKNSSSKLFSMLNSFSFQHRVLLTGTPLQNNLGELYNLLNFLQSASFPSLASFEEKFTDLADADRVEELKKLVAPHMLRRLKKDAMQNIPPKTERMVPVELSSIQAEYYRAMLTKNYQILRNIGKGVPQQSMLNIVMQLRKVCNHPYLIPGTEPDSGSAEFLHEMRIKASAKLTVLHSMLKLLHKDGHRVLIFSQMTKLLDILEDYLNVEFGSKSFERVDGSVSVADRQASIARFNQDKSRFVFLLSTRSCGLGINLATADTVIIYDSDFNPHADIQAMNRAHRIGQSKRLLVYRLVVRASVEERILQLAKKKLMLDQLFVNKSGSQKEVEDILRWGTEELFSDSSVKSIGENDVSKDETVPETEQRSKRRVGGLGDVYQDKCTEGSSKIIWDENAILKLLDRSNLQSGLMDNAEADAENDVLGSVKSVEWVDEPVDEEGKIESTLVIIDDVSAPSSEKKEEVSVAEESEWDRLLRVRWEKYQNEEEASLGRGKRLRKAVSYREAFASHPNETLNETGAEDTREPEPEPEREYTPAGRVFKAKYARLRARQKNRLAQRKALEELSFVGGPPKSELHSECPPYNLEEKEGASRSVKPYGEEATSFDLENTKSSELEVRNSCTGTSQKAGKLLKLKIDDYHNSSVKIHGNTSLNVVSGQSMGANLSNSAAAVLGLCAPNACQPESTYRNISRLRENRQGYQSDFLSSKSACSGTFIKKDGMGLETATGKLKLPEASSEFTPHYLKNRFHDNYFPLPMCPPPFLQQKFPDGLESSSASPADFLEKLGLPKLPFNDKMMSTFPLPPKTLQSTAPDFLGNLSLGGRDDSANVHPPATVPFLPNSKLPLHDFPYSNPQELDMLPTLSLGHKPNAYPSIPENHRKVLENIAMRTAAGTSNLLKRTSKTDGWSEDELDSLWIGVRRYGRGNWDAMRRDPRLKFSKYKSPNDLASRWEAEQQKILDASPGTRSMKHAKSHMAAHFPSFSDGMMARAMHGSRLAGPIKFQSHLTDMKLGFGDFLANFRPFEPSNYPGFVDENHAPFQTLGAGTFSARFRGDPSTILSDVHGTSPNVHMESQGPHSAFGPGNPTALGFNSSNGYAIRSEDELDVHAHQKLRCQLDSSVKAPHDPNKDACSSEPGSTLFCHSNNGSNLSSFKGKEVATDSSSSKDRLPHWLRDAVGAPSKTPDGKLPPTVSAIAESVRLLYAEEKPSIPPFVAPGPPPSQPEDPRKSLKKKKKRRHHMLGLIPTEIAGSSQDFHERSAGDCLASKSAPIQSSLPTLPSNVEFTNPSSALLLDSIGKTSCGLTPFPEKLQPVASCGTPGPCVPQNSCVEPTNSSSLLLDPIGNVSSELTPSSEVLQPVASCGNPGSCVPQNSCVDPRNHSPPLLSQPIGKASCGVAPSPEVLQLVASPGSCVLPNSCVTLVLDPIEKTSCGPSPEVLQLVASCGAPSPCVPQNPCLDQEETKDAMVKSPGTRNPCLASSAYLDNKQHQPQELNQEEITHAAVNSPGTQNPCLSSDFLDNKQHHPHELYQEGSKDAMANSQPGVTADHSGDFGKTQSDLPRVNEPEGGDVCGDVSSEKTVSNQT</sequence>
<feature type="domain" description="Helicase ATP-binding" evidence="14">
    <location>
        <begin position="728"/>
        <end position="905"/>
    </location>
</feature>
<evidence type="ECO:0000256" key="3">
    <source>
        <dbReference type="ARBA" id="ARBA00022737"/>
    </source>
</evidence>
<dbReference type="SUPFAM" id="SSF57903">
    <property type="entry name" value="FYVE/PHD zinc finger"/>
    <property type="match status" value="1"/>
</dbReference>
<dbReference type="CDD" id="cd15532">
    <property type="entry name" value="PHD2_CHD_II"/>
    <property type="match status" value="1"/>
</dbReference>
<dbReference type="Gene3D" id="1.10.10.60">
    <property type="entry name" value="Homeodomain-like"/>
    <property type="match status" value="1"/>
</dbReference>
<feature type="compositionally biased region" description="Polar residues" evidence="11">
    <location>
        <begin position="320"/>
        <end position="335"/>
    </location>
</feature>
<dbReference type="CDD" id="cd11660">
    <property type="entry name" value="SANT_TRF"/>
    <property type="match status" value="1"/>
</dbReference>
<dbReference type="InterPro" id="IPR009057">
    <property type="entry name" value="Homeodomain-like_sf"/>
</dbReference>
<dbReference type="InterPro" id="IPR027417">
    <property type="entry name" value="P-loop_NTPase"/>
</dbReference>
<dbReference type="GO" id="GO:0005524">
    <property type="term" value="F:ATP binding"/>
    <property type="evidence" value="ECO:0007669"/>
    <property type="project" value="UniProtKB-KW"/>
</dbReference>
<dbReference type="Pfam" id="PF06465">
    <property type="entry name" value="DUF1087"/>
    <property type="match status" value="1"/>
</dbReference>
<dbReference type="RefSeq" id="XP_021857019.2">
    <property type="nucleotide sequence ID" value="XM_022001327.2"/>
</dbReference>
<feature type="region of interest" description="Disordered" evidence="11">
    <location>
        <begin position="26"/>
        <end position="52"/>
    </location>
</feature>
<dbReference type="Pfam" id="PF00628">
    <property type="entry name" value="PHD"/>
    <property type="match status" value="1"/>
</dbReference>
<dbReference type="SMART" id="SM00298">
    <property type="entry name" value="CHROMO"/>
    <property type="match status" value="2"/>
</dbReference>
<dbReference type="GO" id="GO:0000785">
    <property type="term" value="C:chromatin"/>
    <property type="evidence" value="ECO:0000318"/>
    <property type="project" value="GO_Central"/>
</dbReference>
<dbReference type="GO" id="GO:0005634">
    <property type="term" value="C:nucleus"/>
    <property type="evidence" value="ECO:0000318"/>
    <property type="project" value="GO_Central"/>
</dbReference>
<dbReference type="PANTHER" id="PTHR45623">
    <property type="entry name" value="CHROMODOMAIN-HELICASE-DNA-BINDING PROTEIN 3-RELATED-RELATED"/>
    <property type="match status" value="1"/>
</dbReference>
<keyword evidence="7" id="KW-0862">Zinc</keyword>
<dbReference type="GO" id="GO:0140658">
    <property type="term" value="F:ATP-dependent chromatin remodeler activity"/>
    <property type="evidence" value="ECO:0000318"/>
    <property type="project" value="GO_Central"/>
</dbReference>
<dbReference type="InterPro" id="IPR014001">
    <property type="entry name" value="Helicase_ATP-bd"/>
</dbReference>
<evidence type="ECO:0000259" key="14">
    <source>
        <dbReference type="PROSITE" id="PS51192"/>
    </source>
</evidence>
<feature type="compositionally biased region" description="Pro residues" evidence="11">
    <location>
        <begin position="2066"/>
        <end position="2079"/>
    </location>
</feature>
<feature type="domain" description="PHD-type" evidence="13">
    <location>
        <begin position="76"/>
        <end position="123"/>
    </location>
</feature>
<evidence type="ECO:0000256" key="6">
    <source>
        <dbReference type="ARBA" id="ARBA00022801"/>
    </source>
</evidence>
<dbReference type="Pfam" id="PF00176">
    <property type="entry name" value="SNF2-rel_dom"/>
    <property type="match status" value="1"/>
</dbReference>
<feature type="compositionally biased region" description="Basic residues" evidence="11">
    <location>
        <begin position="343"/>
        <end position="355"/>
    </location>
</feature>
<feature type="region of interest" description="Disordered" evidence="11">
    <location>
        <begin position="168"/>
        <end position="227"/>
    </location>
</feature>
<dbReference type="PROSITE" id="PS50013">
    <property type="entry name" value="CHROMO_2"/>
    <property type="match status" value="2"/>
</dbReference>
<feature type="compositionally biased region" description="Basic and acidic residues" evidence="11">
    <location>
        <begin position="2374"/>
        <end position="2390"/>
    </location>
</feature>
<dbReference type="GO" id="GO:0042393">
    <property type="term" value="F:histone binding"/>
    <property type="evidence" value="ECO:0000318"/>
    <property type="project" value="GO_Central"/>
</dbReference>
<dbReference type="Gene3D" id="3.40.50.300">
    <property type="entry name" value="P-loop containing nucleotide triphosphate hydrolases"/>
    <property type="match status" value="1"/>
</dbReference>
<dbReference type="PROSITE" id="PS51192">
    <property type="entry name" value="HELICASE_ATP_BIND_1"/>
    <property type="match status" value="1"/>
</dbReference>
<dbReference type="SUPFAM" id="SSF52540">
    <property type="entry name" value="P-loop containing nucleoside triphosphate hydrolases"/>
    <property type="match status" value="2"/>
</dbReference>
<dbReference type="InterPro" id="IPR016197">
    <property type="entry name" value="Chromo-like_dom_sf"/>
</dbReference>
<feature type="compositionally biased region" description="Basic and acidic residues" evidence="11">
    <location>
        <begin position="1214"/>
        <end position="1227"/>
    </location>
</feature>
<evidence type="ECO:0000313" key="17">
    <source>
        <dbReference type="RefSeq" id="XP_021857019.2"/>
    </source>
</evidence>
<comment type="subcellular location">
    <subcellularLocation>
        <location evidence="1">Nucleus</location>
    </subcellularLocation>
</comment>
<reference evidence="17 18" key="2">
    <citation type="submission" date="2025-05" db="UniProtKB">
        <authorList>
            <consortium name="RefSeq"/>
        </authorList>
    </citation>
    <scope>IDENTIFICATION</scope>
    <source>
        <tissue evidence="17 18">Leaf</tissue>
    </source>
</reference>
<keyword evidence="6" id="KW-0378">Hydrolase</keyword>
<dbReference type="GO" id="GO:0016887">
    <property type="term" value="F:ATP hydrolysis activity"/>
    <property type="evidence" value="ECO:0000318"/>
    <property type="project" value="GO_Central"/>
</dbReference>
<evidence type="ECO:0000256" key="11">
    <source>
        <dbReference type="SAM" id="MobiDB-lite"/>
    </source>
</evidence>
<keyword evidence="2" id="KW-0479">Metal-binding</keyword>
<evidence type="ECO:0000256" key="10">
    <source>
        <dbReference type="PROSITE-ProRule" id="PRU00146"/>
    </source>
</evidence>
<evidence type="ECO:0000259" key="15">
    <source>
        <dbReference type="PROSITE" id="PS51194"/>
    </source>
</evidence>
<evidence type="ECO:0000256" key="4">
    <source>
        <dbReference type="ARBA" id="ARBA00022741"/>
    </source>
</evidence>
<dbReference type="SMART" id="SM00249">
    <property type="entry name" value="PHD"/>
    <property type="match status" value="1"/>
</dbReference>
<dbReference type="Gene3D" id="3.30.40.10">
    <property type="entry name" value="Zinc/RING finger domain, C3HC4 (zinc finger)"/>
    <property type="match status" value="1"/>
</dbReference>
<dbReference type="InterPro" id="IPR023780">
    <property type="entry name" value="Chromo_domain"/>
</dbReference>
<protein>
    <submittedName>
        <fullName evidence="17 18">Protein CHROMATIN REMODELING 4</fullName>
    </submittedName>
</protein>
<dbReference type="InterPro" id="IPR038718">
    <property type="entry name" value="SNF2-like_sf"/>
</dbReference>
<dbReference type="SUPFAM" id="SSF46689">
    <property type="entry name" value="Homeodomain-like"/>
    <property type="match status" value="1"/>
</dbReference>
<feature type="domain" description="Chromo" evidence="12">
    <location>
        <begin position="623"/>
        <end position="685"/>
    </location>
</feature>
<evidence type="ECO:0000313" key="18">
    <source>
        <dbReference type="RefSeq" id="XP_021857020.2"/>
    </source>
</evidence>
<dbReference type="InterPro" id="IPR019787">
    <property type="entry name" value="Znf_PHD-finger"/>
</dbReference>
<feature type="region of interest" description="Disordered" evidence="11">
    <location>
        <begin position="295"/>
        <end position="393"/>
    </location>
</feature>
<feature type="region of interest" description="Disordered" evidence="11">
    <location>
        <begin position="1430"/>
        <end position="1454"/>
    </location>
</feature>
<dbReference type="InterPro" id="IPR001965">
    <property type="entry name" value="Znf_PHD"/>
</dbReference>
<name>A0A9R0K3E2_SPIOL</name>
<evidence type="ECO:0000256" key="9">
    <source>
        <dbReference type="ARBA" id="ARBA00023242"/>
    </source>
</evidence>
<feature type="region of interest" description="Disordered" evidence="11">
    <location>
        <begin position="1209"/>
        <end position="1229"/>
    </location>
</feature>
<keyword evidence="8" id="KW-0067">ATP-binding</keyword>
<dbReference type="PANTHER" id="PTHR45623:SF28">
    <property type="entry name" value="PROTEIN CHROMATIN REMODELING 4"/>
    <property type="match status" value="1"/>
</dbReference>
<reference evidence="16" key="1">
    <citation type="journal article" date="2021" name="Nat. Commun.">
        <title>Genomic analyses provide insights into spinach domestication and the genetic basis of agronomic traits.</title>
        <authorList>
            <person name="Cai X."/>
            <person name="Sun X."/>
            <person name="Xu C."/>
            <person name="Sun H."/>
            <person name="Wang X."/>
            <person name="Ge C."/>
            <person name="Zhang Z."/>
            <person name="Wang Q."/>
            <person name="Fei Z."/>
            <person name="Jiao C."/>
            <person name="Wang Q."/>
        </authorList>
    </citation>
    <scope>NUCLEOTIDE SEQUENCE [LARGE SCALE GENOMIC DNA]</scope>
    <source>
        <strain evidence="16">cv. Varoflay</strain>
    </source>
</reference>
<dbReference type="InterPro" id="IPR000953">
    <property type="entry name" value="Chromo/chromo_shadow_dom"/>
</dbReference>
<dbReference type="PROSITE" id="PS01359">
    <property type="entry name" value="ZF_PHD_1"/>
    <property type="match status" value="1"/>
</dbReference>
<evidence type="ECO:0000259" key="12">
    <source>
        <dbReference type="PROSITE" id="PS50013"/>
    </source>
</evidence>
<keyword evidence="16" id="KW-1185">Reference proteome</keyword>
<keyword evidence="3" id="KW-0677">Repeat</keyword>
<dbReference type="GO" id="GO:0008270">
    <property type="term" value="F:zinc ion binding"/>
    <property type="evidence" value="ECO:0007669"/>
    <property type="project" value="UniProtKB-KW"/>
</dbReference>
<dbReference type="SMART" id="SM00490">
    <property type="entry name" value="HELICc"/>
    <property type="match status" value="1"/>
</dbReference>
<dbReference type="GO" id="GO:0003682">
    <property type="term" value="F:chromatin binding"/>
    <property type="evidence" value="ECO:0000318"/>
    <property type="project" value="GO_Central"/>
</dbReference>
<feature type="domain" description="Helicase C-terminal" evidence="15">
    <location>
        <begin position="1035"/>
        <end position="1194"/>
    </location>
</feature>
<dbReference type="PROSITE" id="PS50016">
    <property type="entry name" value="ZF_PHD_2"/>
    <property type="match status" value="1"/>
</dbReference>
<dbReference type="InterPro" id="IPR049730">
    <property type="entry name" value="SNF2/RAD54-like_C"/>
</dbReference>
<dbReference type="SMART" id="SM00487">
    <property type="entry name" value="DEXDc"/>
    <property type="match status" value="1"/>
</dbReference>
<evidence type="ECO:0000313" key="16">
    <source>
        <dbReference type="Proteomes" id="UP000813463"/>
    </source>
</evidence>
<dbReference type="RefSeq" id="XP_021857020.2">
    <property type="nucleotide sequence ID" value="XM_022001328.2"/>
</dbReference>
<accession>A0A9R0K3E2</accession>
<dbReference type="CDD" id="cd18660">
    <property type="entry name" value="CD1_tandem"/>
    <property type="match status" value="1"/>
</dbReference>
<keyword evidence="9" id="KW-0539">Nucleus</keyword>
<dbReference type="InterPro" id="IPR009463">
    <property type="entry name" value="DUF1087"/>
</dbReference>
<feature type="region of interest" description="Disordered" evidence="11">
    <location>
        <begin position="2359"/>
        <end position="2440"/>
    </location>
</feature>
<dbReference type="CDD" id="cd18793">
    <property type="entry name" value="SF2_C_SNF"/>
    <property type="match status" value="1"/>
</dbReference>
<dbReference type="Gene3D" id="3.40.50.10810">
    <property type="entry name" value="Tandem AAA-ATPase domain"/>
    <property type="match status" value="1"/>
</dbReference>
<dbReference type="GeneID" id="110796281"/>
<proteinExistence type="predicted"/>